<sequence length="28" mass="3420">MFLLLCSCVCWSFYLLMWHIMMLCMLTS</sequence>
<organism evidence="1">
    <name type="scientific">Rhizophora mucronata</name>
    <name type="common">Asiatic mangrove</name>
    <dbReference type="NCBI Taxonomy" id="61149"/>
    <lineage>
        <taxon>Eukaryota</taxon>
        <taxon>Viridiplantae</taxon>
        <taxon>Streptophyta</taxon>
        <taxon>Embryophyta</taxon>
        <taxon>Tracheophyta</taxon>
        <taxon>Spermatophyta</taxon>
        <taxon>Magnoliopsida</taxon>
        <taxon>eudicotyledons</taxon>
        <taxon>Gunneridae</taxon>
        <taxon>Pentapetalae</taxon>
        <taxon>rosids</taxon>
        <taxon>fabids</taxon>
        <taxon>Malpighiales</taxon>
        <taxon>Rhizophoraceae</taxon>
        <taxon>Rhizophora</taxon>
    </lineage>
</organism>
<dbReference type="EMBL" id="GGEC01088410">
    <property type="protein sequence ID" value="MBX68894.1"/>
    <property type="molecule type" value="Transcribed_RNA"/>
</dbReference>
<accession>A0A2P2QPU1</accession>
<reference evidence="1" key="1">
    <citation type="submission" date="2018-02" db="EMBL/GenBank/DDBJ databases">
        <title>Rhizophora mucronata_Transcriptome.</title>
        <authorList>
            <person name="Meera S.P."/>
            <person name="Sreeshan A."/>
            <person name="Augustine A."/>
        </authorList>
    </citation>
    <scope>NUCLEOTIDE SEQUENCE</scope>
    <source>
        <tissue evidence="1">Leaf</tissue>
    </source>
</reference>
<name>A0A2P2QPU1_RHIMU</name>
<protein>
    <submittedName>
        <fullName evidence="1">Uncharacterized protein</fullName>
    </submittedName>
</protein>
<proteinExistence type="predicted"/>
<dbReference type="AlphaFoldDB" id="A0A2P2QPU1"/>
<evidence type="ECO:0000313" key="1">
    <source>
        <dbReference type="EMBL" id="MBX68894.1"/>
    </source>
</evidence>